<protein>
    <recommendedName>
        <fullName evidence="3">histidine kinase</fullName>
        <ecNumber evidence="3">2.7.13.3</ecNumber>
    </recommendedName>
</protein>
<dbReference type="Pfam" id="PF02518">
    <property type="entry name" value="HATPase_c"/>
    <property type="match status" value="1"/>
</dbReference>
<dbReference type="KEGG" id="abac:LuPra_03536"/>
<evidence type="ECO:0000259" key="13">
    <source>
        <dbReference type="PROSITE" id="PS50885"/>
    </source>
</evidence>
<evidence type="ECO:0000313" key="15">
    <source>
        <dbReference type="Proteomes" id="UP000076079"/>
    </source>
</evidence>
<dbReference type="PROSITE" id="PS50885">
    <property type="entry name" value="HAMP"/>
    <property type="match status" value="1"/>
</dbReference>
<evidence type="ECO:0000313" key="14">
    <source>
        <dbReference type="EMBL" id="AMY10306.1"/>
    </source>
</evidence>
<dbReference type="SMART" id="SM00304">
    <property type="entry name" value="HAMP"/>
    <property type="match status" value="1"/>
</dbReference>
<dbReference type="CDD" id="cd06225">
    <property type="entry name" value="HAMP"/>
    <property type="match status" value="1"/>
</dbReference>
<keyword evidence="11" id="KW-0812">Transmembrane</keyword>
<evidence type="ECO:0000256" key="11">
    <source>
        <dbReference type="SAM" id="Phobius"/>
    </source>
</evidence>
<feature type="coiled-coil region" evidence="10">
    <location>
        <begin position="1076"/>
        <end position="1103"/>
    </location>
</feature>
<organism evidence="14 15">
    <name type="scientific">Luteitalea pratensis</name>
    <dbReference type="NCBI Taxonomy" id="1855912"/>
    <lineage>
        <taxon>Bacteria</taxon>
        <taxon>Pseudomonadati</taxon>
        <taxon>Acidobacteriota</taxon>
        <taxon>Vicinamibacteria</taxon>
        <taxon>Vicinamibacterales</taxon>
        <taxon>Vicinamibacteraceae</taxon>
        <taxon>Luteitalea</taxon>
    </lineage>
</organism>
<feature type="transmembrane region" description="Helical" evidence="11">
    <location>
        <begin position="521"/>
        <end position="543"/>
    </location>
</feature>
<dbReference type="Gene3D" id="3.30.565.10">
    <property type="entry name" value="Histidine kinase-like ATPase, C-terminal domain"/>
    <property type="match status" value="1"/>
</dbReference>
<keyword evidence="11" id="KW-0472">Membrane</keyword>
<feature type="transmembrane region" description="Helical" evidence="11">
    <location>
        <begin position="373"/>
        <end position="397"/>
    </location>
</feature>
<keyword evidence="8 14" id="KW-0418">Kinase</keyword>
<dbReference type="PANTHER" id="PTHR44936:SF10">
    <property type="entry name" value="SENSOR PROTEIN RSTB"/>
    <property type="match status" value="1"/>
</dbReference>
<evidence type="ECO:0000256" key="9">
    <source>
        <dbReference type="ARBA" id="ARBA00022840"/>
    </source>
</evidence>
<keyword evidence="10" id="KW-0175">Coiled coil</keyword>
<evidence type="ECO:0000256" key="10">
    <source>
        <dbReference type="SAM" id="Coils"/>
    </source>
</evidence>
<dbReference type="Gene3D" id="6.10.340.10">
    <property type="match status" value="1"/>
</dbReference>
<dbReference type="InterPro" id="IPR036097">
    <property type="entry name" value="HisK_dim/P_sf"/>
</dbReference>
<feature type="transmembrane region" description="Helical" evidence="11">
    <location>
        <begin position="856"/>
        <end position="875"/>
    </location>
</feature>
<feature type="transmembrane region" description="Helical" evidence="11">
    <location>
        <begin position="806"/>
        <end position="830"/>
    </location>
</feature>
<dbReference type="Gene3D" id="1.10.287.130">
    <property type="match status" value="1"/>
</dbReference>
<evidence type="ECO:0000259" key="12">
    <source>
        <dbReference type="PROSITE" id="PS50109"/>
    </source>
</evidence>
<reference evidence="15" key="2">
    <citation type="submission" date="2016-04" db="EMBL/GenBank/DDBJ databases">
        <title>First Complete Genome Sequence of a Subdivision 6 Acidobacterium.</title>
        <authorList>
            <person name="Huang S."/>
            <person name="Vieira S."/>
            <person name="Bunk B."/>
            <person name="Riedel T."/>
            <person name="Sproeer C."/>
            <person name="Overmann J."/>
        </authorList>
    </citation>
    <scope>NUCLEOTIDE SEQUENCE [LARGE SCALE GENOMIC DNA]</scope>
    <source>
        <strain evidence="15">DSM 100886 HEG_-6_39</strain>
    </source>
</reference>
<feature type="transmembrane region" description="Helical" evidence="11">
    <location>
        <begin position="330"/>
        <end position="352"/>
    </location>
</feature>
<evidence type="ECO:0000256" key="1">
    <source>
        <dbReference type="ARBA" id="ARBA00000085"/>
    </source>
</evidence>
<evidence type="ECO:0000256" key="7">
    <source>
        <dbReference type="ARBA" id="ARBA00022741"/>
    </source>
</evidence>
<feature type="transmembrane region" description="Helical" evidence="11">
    <location>
        <begin position="284"/>
        <end position="303"/>
    </location>
</feature>
<dbReference type="SMART" id="SM00388">
    <property type="entry name" value="HisKA"/>
    <property type="match status" value="1"/>
</dbReference>
<keyword evidence="9" id="KW-0067">ATP-binding</keyword>
<dbReference type="PROSITE" id="PS50109">
    <property type="entry name" value="HIS_KIN"/>
    <property type="match status" value="1"/>
</dbReference>
<feature type="domain" description="HAMP" evidence="13">
    <location>
        <begin position="1046"/>
        <end position="1098"/>
    </location>
</feature>
<feature type="transmembrane region" description="Helical" evidence="11">
    <location>
        <begin position="422"/>
        <end position="443"/>
    </location>
</feature>
<dbReference type="SUPFAM" id="SSF158472">
    <property type="entry name" value="HAMP domain-like"/>
    <property type="match status" value="1"/>
</dbReference>
<keyword evidence="5" id="KW-0597">Phosphoprotein</keyword>
<evidence type="ECO:0000256" key="5">
    <source>
        <dbReference type="ARBA" id="ARBA00022553"/>
    </source>
</evidence>
<gene>
    <name evidence="14" type="primary">kinE_2</name>
    <name evidence="14" type="ORF">LuPra_03536</name>
</gene>
<dbReference type="SMART" id="SM00387">
    <property type="entry name" value="HATPase_c"/>
    <property type="match status" value="1"/>
</dbReference>
<keyword evidence="4" id="KW-1003">Cell membrane</keyword>
<dbReference type="RefSeq" id="WP_157899336.1">
    <property type="nucleotide sequence ID" value="NZ_CP015136.1"/>
</dbReference>
<dbReference type="EC" id="2.7.13.3" evidence="3"/>
<feature type="domain" description="Histidine kinase" evidence="12">
    <location>
        <begin position="1115"/>
        <end position="1327"/>
    </location>
</feature>
<dbReference type="SUPFAM" id="SSF55874">
    <property type="entry name" value="ATPase domain of HSP90 chaperone/DNA topoisomerase II/histidine kinase"/>
    <property type="match status" value="1"/>
</dbReference>
<keyword evidence="6 14" id="KW-0808">Transferase</keyword>
<evidence type="ECO:0000256" key="6">
    <source>
        <dbReference type="ARBA" id="ARBA00022679"/>
    </source>
</evidence>
<dbReference type="Pfam" id="PF00672">
    <property type="entry name" value="HAMP"/>
    <property type="match status" value="1"/>
</dbReference>
<dbReference type="InterPro" id="IPR036890">
    <property type="entry name" value="HATPase_C_sf"/>
</dbReference>
<dbReference type="OrthoDB" id="9806130at2"/>
<proteinExistence type="predicted"/>
<dbReference type="InterPro" id="IPR004358">
    <property type="entry name" value="Sig_transdc_His_kin-like_C"/>
</dbReference>
<evidence type="ECO:0000256" key="3">
    <source>
        <dbReference type="ARBA" id="ARBA00012438"/>
    </source>
</evidence>
<dbReference type="InterPro" id="IPR050980">
    <property type="entry name" value="2C_sensor_his_kinase"/>
</dbReference>
<keyword evidence="7" id="KW-0547">Nucleotide-binding</keyword>
<sequence>MPATAPSSRSRSLAPRVLAAGLVGTACLLLLGAAWILWRLGPDVSGTALRVERDVRARFARHAETLARTVDQLRGQPSVVAALDASTRDQRALFDAVAEAARRSGSDIAITITAADGTAVAWAGRPQAVPDSRQNTGPTLVLAPGALGLRLVYVEPVRVTGEGTVRVVGAVAAEQLLSRASTVDTRDALEARFETSLLPVTLTPRFLGGARQPAGTSVVTLEAPTGEALADVLISHASLQALRETWWRRLFGLGGLTLALTCLVLAGVLAWERRWQPPVEFRRFTGLAFLSLIVARVLLWFGLAPLQETMRGWADATYTGDVLEWLHRTPVDLCVTALLLLAAVMLATDPLRRVRLSLRHVRRSPLGPPSRRVRFTGAQLLAGVALAVLLGVLTHLVQDTVNHTELDLLMLALLPPVEPRRLLVLLGLLALGASVFWGGVLALRIGVLRWRLAGLGRWHGTALPLALWTTPTVIALGVMRWRGEDAPTLALLAMALCAGGAALLSPRGMSSFRRGSQTRRLVTAYGALLLPALLLYPLLLHAIDHARKDLIRTQYAPQVVSHPADLEQRLNASLAQIDAVQSLADRIAAVPRESARVPTDTAFDLWQQTDLAKARLTSAVELYGPDGALVSRFGFNFPEYQATVPQWRSVLCNWDVFAETALFGSEERSMLHAERAVCDASRGRDQVRGGIILHVMLDYSSLPFLTTQGPYYDLFRGSARQDAAPITQLSRDIDLVVYGWGRTPIYSSGERAWELPERVFRRAYQSRDSFWDTQTRGSRVYDLHVSNDRLAIYVVSVPRVTLVEHLVHVAEVATLAALALLFVLLVHAILHRVNRRGPQPATLLVREIRASFTRKLFLAFVATSVIPVLTLAFVVRTFVASRLRADVEAEATRTAAVAQRVIEEALALQQPRMVTATALSDDVMVWISRVIKQDVNIFDGPTLLATSQRDLFSQGLLPERTPDTVYRAIVLQRLPTFVGEDQIGPLQYQLAATPIRVGTRDAILTVPMTLRQREIEREIAELDRSVNLGVVVFILLGAALGYSISGRIGDPVQRLTRASRRIAAGDLDQHVVARTADELQGLVEAFNSMAAELSRQREQLQRTNRLEAWAEMARQVAHDIKNPLTPIQLSAEHLRRVHQDRGTPLSPVLEQCVDTILLQVRILRQISSEFASFASSPSARLAPTRLPDLVEEVLAGYRIGLPSNVRVEASVPDDVPDVLIDRALLGRAMINIIENALHAMPWGGVVTLGADALDAAWVRVSLSDTGVGMDEAALARLFEPYFSTKAAGTGLGLTIAKRNVELMGGRIHVASEKGVGTTVSLDVPLAVPA</sequence>
<comment type="subcellular location">
    <subcellularLocation>
        <location evidence="2">Cell membrane</location>
        <topology evidence="2">Multi-pass membrane protein</topology>
    </subcellularLocation>
</comment>
<dbReference type="PRINTS" id="PR00344">
    <property type="entry name" value="BCTRLSENSOR"/>
</dbReference>
<feature type="transmembrane region" description="Helical" evidence="11">
    <location>
        <begin position="17"/>
        <end position="38"/>
    </location>
</feature>
<feature type="transmembrane region" description="Helical" evidence="11">
    <location>
        <begin position="250"/>
        <end position="272"/>
    </location>
</feature>
<dbReference type="SUPFAM" id="SSF47384">
    <property type="entry name" value="Homodimeric domain of signal transducing histidine kinase"/>
    <property type="match status" value="1"/>
</dbReference>
<dbReference type="EMBL" id="CP015136">
    <property type="protein sequence ID" value="AMY10306.1"/>
    <property type="molecule type" value="Genomic_DNA"/>
</dbReference>
<dbReference type="GO" id="GO:0005524">
    <property type="term" value="F:ATP binding"/>
    <property type="evidence" value="ECO:0007669"/>
    <property type="project" value="UniProtKB-KW"/>
</dbReference>
<dbReference type="GO" id="GO:0000155">
    <property type="term" value="F:phosphorelay sensor kinase activity"/>
    <property type="evidence" value="ECO:0007669"/>
    <property type="project" value="InterPro"/>
</dbReference>
<feature type="transmembrane region" description="Helical" evidence="11">
    <location>
        <begin position="463"/>
        <end position="483"/>
    </location>
</feature>
<accession>A0A143PPL0</accession>
<dbReference type="PANTHER" id="PTHR44936">
    <property type="entry name" value="SENSOR PROTEIN CREC"/>
    <property type="match status" value="1"/>
</dbReference>
<feature type="transmembrane region" description="Helical" evidence="11">
    <location>
        <begin position="489"/>
        <end position="509"/>
    </location>
</feature>
<keyword evidence="15" id="KW-1185">Reference proteome</keyword>
<dbReference type="GO" id="GO:0005886">
    <property type="term" value="C:plasma membrane"/>
    <property type="evidence" value="ECO:0007669"/>
    <property type="project" value="UniProtKB-SubCell"/>
</dbReference>
<dbReference type="Pfam" id="PF00512">
    <property type="entry name" value="HisKA"/>
    <property type="match status" value="1"/>
</dbReference>
<dbReference type="InterPro" id="IPR003660">
    <property type="entry name" value="HAMP_dom"/>
</dbReference>
<dbReference type="Proteomes" id="UP000076079">
    <property type="component" value="Chromosome"/>
</dbReference>
<comment type="catalytic activity">
    <reaction evidence="1">
        <text>ATP + protein L-histidine = ADP + protein N-phospho-L-histidine.</text>
        <dbReference type="EC" id="2.7.13.3"/>
    </reaction>
</comment>
<name>A0A143PPL0_LUTPR</name>
<evidence type="ECO:0000256" key="8">
    <source>
        <dbReference type="ARBA" id="ARBA00022777"/>
    </source>
</evidence>
<evidence type="ECO:0000256" key="2">
    <source>
        <dbReference type="ARBA" id="ARBA00004651"/>
    </source>
</evidence>
<reference evidence="14 15" key="1">
    <citation type="journal article" date="2016" name="Genome Announc.">
        <title>First Complete Genome Sequence of a Subdivision 6 Acidobacterium Strain.</title>
        <authorList>
            <person name="Huang S."/>
            <person name="Vieira S."/>
            <person name="Bunk B."/>
            <person name="Riedel T."/>
            <person name="Sproer C."/>
            <person name="Overmann J."/>
        </authorList>
    </citation>
    <scope>NUCLEOTIDE SEQUENCE [LARGE SCALE GENOMIC DNA]</scope>
    <source>
        <strain evidence="15">DSM 100886 HEG_-6_39</strain>
    </source>
</reference>
<keyword evidence="11" id="KW-1133">Transmembrane helix</keyword>
<dbReference type="STRING" id="1855912.LuPra_03536"/>
<dbReference type="CDD" id="cd00082">
    <property type="entry name" value="HisKA"/>
    <property type="match status" value="1"/>
</dbReference>
<dbReference type="InterPro" id="IPR003661">
    <property type="entry name" value="HisK_dim/P_dom"/>
</dbReference>
<evidence type="ECO:0000256" key="4">
    <source>
        <dbReference type="ARBA" id="ARBA00022475"/>
    </source>
</evidence>
<dbReference type="InterPro" id="IPR003594">
    <property type="entry name" value="HATPase_dom"/>
</dbReference>
<dbReference type="InterPro" id="IPR005467">
    <property type="entry name" value="His_kinase_dom"/>
</dbReference>